<dbReference type="Proteomes" id="UP001597216">
    <property type="component" value="Unassembled WGS sequence"/>
</dbReference>
<comment type="caution">
    <text evidence="2">The sequence shown here is derived from an EMBL/GenBank/DDBJ whole genome shotgun (WGS) entry which is preliminary data.</text>
</comment>
<organism evidence="2 3">
    <name type="scientific">Phenylobacterium conjunctum</name>
    <dbReference type="NCBI Taxonomy" id="1298959"/>
    <lineage>
        <taxon>Bacteria</taxon>
        <taxon>Pseudomonadati</taxon>
        <taxon>Pseudomonadota</taxon>
        <taxon>Alphaproteobacteria</taxon>
        <taxon>Caulobacterales</taxon>
        <taxon>Caulobacteraceae</taxon>
        <taxon>Phenylobacterium</taxon>
    </lineage>
</organism>
<dbReference type="EC" id="3.1.-.-" evidence="2"/>
<dbReference type="InterPro" id="IPR029058">
    <property type="entry name" value="AB_hydrolase_fold"/>
</dbReference>
<dbReference type="Pfam" id="PF01738">
    <property type="entry name" value="DLH"/>
    <property type="match status" value="1"/>
</dbReference>
<dbReference type="InterPro" id="IPR051049">
    <property type="entry name" value="Dienelactone_hydrolase-like"/>
</dbReference>
<proteinExistence type="predicted"/>
<protein>
    <submittedName>
        <fullName evidence="2">Dienelactone hydrolase family protein</fullName>
        <ecNumber evidence="2">3.1.-.-</ecNumber>
    </submittedName>
</protein>
<keyword evidence="3" id="KW-1185">Reference proteome</keyword>
<dbReference type="RefSeq" id="WP_374348278.1">
    <property type="nucleotide sequence ID" value="NZ_JBHTLQ010000080.1"/>
</dbReference>
<name>A0ABW3T7G2_9CAUL</name>
<dbReference type="GO" id="GO:0016787">
    <property type="term" value="F:hydrolase activity"/>
    <property type="evidence" value="ECO:0007669"/>
    <property type="project" value="UniProtKB-KW"/>
</dbReference>
<evidence type="ECO:0000259" key="1">
    <source>
        <dbReference type="Pfam" id="PF01738"/>
    </source>
</evidence>
<accession>A0ABW3T7G2</accession>
<dbReference type="PANTHER" id="PTHR46623:SF10">
    <property type="entry name" value="CARBOXYMETHYLENEBUTENOLIDASE HOMOLOG"/>
    <property type="match status" value="1"/>
</dbReference>
<evidence type="ECO:0000313" key="2">
    <source>
        <dbReference type="EMBL" id="MFD1192801.1"/>
    </source>
</evidence>
<dbReference type="PANTHER" id="PTHR46623">
    <property type="entry name" value="CARBOXYMETHYLENEBUTENOLIDASE-RELATED"/>
    <property type="match status" value="1"/>
</dbReference>
<feature type="domain" description="Dienelactone hydrolase" evidence="1">
    <location>
        <begin position="16"/>
        <end position="246"/>
    </location>
</feature>
<evidence type="ECO:0000313" key="3">
    <source>
        <dbReference type="Proteomes" id="UP001597216"/>
    </source>
</evidence>
<dbReference type="InterPro" id="IPR002925">
    <property type="entry name" value="Dienelactn_hydro"/>
</dbReference>
<dbReference type="Gene3D" id="3.40.50.1820">
    <property type="entry name" value="alpha/beta hydrolase"/>
    <property type="match status" value="1"/>
</dbReference>
<sequence>MSRADITIPTPDGPARAFAFTPDDGSTGPWPGAIIAMDAPAIRPALFDMGQRLADAGYFVLLPDLFWRAGPYPKLDIAKARAGDPEQVELFGRLRASTSVERQMIDVAACLDDLGSDQRVKPGKVGITGYCMGGSIALRAAGTFPDRIGAAASFHGGNMATDEATSAHLLAPRITAKVLVAGAVEDRSYDEAQNERLKTALIQAGVEADVSIWPGCRHGWVPADMPVHNPEGAERHWKELIALLDSALK</sequence>
<gene>
    <name evidence="2" type="ORF">ACFQ27_19590</name>
</gene>
<dbReference type="SUPFAM" id="SSF53474">
    <property type="entry name" value="alpha/beta-Hydrolases"/>
    <property type="match status" value="1"/>
</dbReference>
<keyword evidence="2" id="KW-0378">Hydrolase</keyword>
<dbReference type="EMBL" id="JBHTLQ010000080">
    <property type="protein sequence ID" value="MFD1192801.1"/>
    <property type="molecule type" value="Genomic_DNA"/>
</dbReference>
<reference evidence="3" key="1">
    <citation type="journal article" date="2019" name="Int. J. Syst. Evol. Microbiol.">
        <title>The Global Catalogue of Microorganisms (GCM) 10K type strain sequencing project: providing services to taxonomists for standard genome sequencing and annotation.</title>
        <authorList>
            <consortium name="The Broad Institute Genomics Platform"/>
            <consortium name="The Broad Institute Genome Sequencing Center for Infectious Disease"/>
            <person name="Wu L."/>
            <person name="Ma J."/>
        </authorList>
    </citation>
    <scope>NUCLEOTIDE SEQUENCE [LARGE SCALE GENOMIC DNA]</scope>
    <source>
        <strain evidence="3">CCUG 55074</strain>
    </source>
</reference>